<evidence type="ECO:0000313" key="4">
    <source>
        <dbReference type="EMBL" id="NHC14641.1"/>
    </source>
</evidence>
<dbReference type="Proteomes" id="UP000800981">
    <property type="component" value="Unassembled WGS sequence"/>
</dbReference>
<proteinExistence type="predicted"/>
<dbReference type="SUPFAM" id="SSF51261">
    <property type="entry name" value="Duplicated hybrid motif"/>
    <property type="match status" value="1"/>
</dbReference>
<dbReference type="EMBL" id="JAANNP010000008">
    <property type="protein sequence ID" value="NHC14641.1"/>
    <property type="molecule type" value="Genomic_DNA"/>
</dbReference>
<reference evidence="4 5" key="1">
    <citation type="submission" date="2020-03" db="EMBL/GenBank/DDBJ databases">
        <title>Two novel Motilibacter sp.</title>
        <authorList>
            <person name="Liu S."/>
        </authorList>
    </citation>
    <scope>NUCLEOTIDE SEQUENCE [LARGE SCALE GENOMIC DNA]</scope>
    <source>
        <strain evidence="4 5">E257</strain>
    </source>
</reference>
<sequence length="254" mass="24865">METSAVGASTGMSNVMARISGIQSQLAMLSRPTVAATVVSASPAAPSAAAGTASFAGRSSSGAQFAAALQSAVSAAAPTGGVAGPGATGSAATAPVTTGPVAPGPVAPAPAATAPGATTAADAWTRPVDGRVTSKFGMRTHPVTGVYKLHTGTDFSAPMGSSIGAASSGVVKSAGWQGGYGNTVVIDHGDGITTMYAHASELLVKPGQRVEPGDTVAKAGSTGLSTGPHLHFEVREDNKPVDPQPWLRKHGVTV</sequence>
<dbReference type="RefSeq" id="WP_166282359.1">
    <property type="nucleotide sequence ID" value="NZ_JAANNP010000008.1"/>
</dbReference>
<evidence type="ECO:0000256" key="1">
    <source>
        <dbReference type="ARBA" id="ARBA00022729"/>
    </source>
</evidence>
<protein>
    <submittedName>
        <fullName evidence="4">M23 family metallopeptidase</fullName>
    </submittedName>
</protein>
<evidence type="ECO:0000313" key="5">
    <source>
        <dbReference type="Proteomes" id="UP000800981"/>
    </source>
</evidence>
<gene>
    <name evidence="4" type="ORF">G9H71_12710</name>
</gene>
<evidence type="ECO:0000259" key="3">
    <source>
        <dbReference type="Pfam" id="PF01551"/>
    </source>
</evidence>
<comment type="caution">
    <text evidence="4">The sequence shown here is derived from an EMBL/GenBank/DDBJ whole genome shotgun (WGS) entry which is preliminary data.</text>
</comment>
<dbReference type="CDD" id="cd12797">
    <property type="entry name" value="M23_peptidase"/>
    <property type="match status" value="1"/>
</dbReference>
<feature type="compositionally biased region" description="Low complexity" evidence="2">
    <location>
        <begin position="88"/>
        <end position="101"/>
    </location>
</feature>
<dbReference type="InterPro" id="IPR050570">
    <property type="entry name" value="Cell_wall_metabolism_enzyme"/>
</dbReference>
<dbReference type="Pfam" id="PF01551">
    <property type="entry name" value="Peptidase_M23"/>
    <property type="match status" value="1"/>
</dbReference>
<feature type="domain" description="M23ase beta-sheet core" evidence="3">
    <location>
        <begin position="149"/>
        <end position="243"/>
    </location>
</feature>
<dbReference type="PANTHER" id="PTHR21666">
    <property type="entry name" value="PEPTIDASE-RELATED"/>
    <property type="match status" value="1"/>
</dbReference>
<keyword evidence="1" id="KW-0732">Signal</keyword>
<dbReference type="InterPro" id="IPR016047">
    <property type="entry name" value="M23ase_b-sheet_dom"/>
</dbReference>
<dbReference type="InterPro" id="IPR011055">
    <property type="entry name" value="Dup_hybrid_motif"/>
</dbReference>
<feature type="compositionally biased region" description="Low complexity" evidence="2">
    <location>
        <begin position="109"/>
        <end position="121"/>
    </location>
</feature>
<dbReference type="PANTHER" id="PTHR21666:SF289">
    <property type="entry name" value="L-ALA--D-GLU ENDOPEPTIDASE"/>
    <property type="match status" value="1"/>
</dbReference>
<dbReference type="Gene3D" id="2.70.70.10">
    <property type="entry name" value="Glucose Permease (Domain IIA)"/>
    <property type="match status" value="1"/>
</dbReference>
<feature type="region of interest" description="Disordered" evidence="2">
    <location>
        <begin position="79"/>
        <end position="126"/>
    </location>
</feature>
<accession>A0ABX0GY84</accession>
<evidence type="ECO:0000256" key="2">
    <source>
        <dbReference type="SAM" id="MobiDB-lite"/>
    </source>
</evidence>
<keyword evidence="5" id="KW-1185">Reference proteome</keyword>
<name>A0ABX0GY84_9ACTN</name>
<organism evidence="4 5">
    <name type="scientific">Motilibacter deserti</name>
    <dbReference type="NCBI Taxonomy" id="2714956"/>
    <lineage>
        <taxon>Bacteria</taxon>
        <taxon>Bacillati</taxon>
        <taxon>Actinomycetota</taxon>
        <taxon>Actinomycetes</taxon>
        <taxon>Motilibacterales</taxon>
        <taxon>Motilibacteraceae</taxon>
        <taxon>Motilibacter</taxon>
    </lineage>
</organism>